<dbReference type="AlphaFoldDB" id="A0A512JRA2"/>
<protein>
    <recommendedName>
        <fullName evidence="4">Lipoprotein</fullName>
    </recommendedName>
</protein>
<dbReference type="Proteomes" id="UP000321750">
    <property type="component" value="Unassembled WGS sequence"/>
</dbReference>
<feature type="signal peptide" evidence="1">
    <location>
        <begin position="1"/>
        <end position="23"/>
    </location>
</feature>
<keyword evidence="3" id="KW-1185">Reference proteome</keyword>
<accession>A0A512JRA2</accession>
<evidence type="ECO:0008006" key="4">
    <source>
        <dbReference type="Google" id="ProtNLM"/>
    </source>
</evidence>
<evidence type="ECO:0000313" key="2">
    <source>
        <dbReference type="EMBL" id="GEP12487.1"/>
    </source>
</evidence>
<keyword evidence="1" id="KW-0732">Signal</keyword>
<sequence length="82" mass="9200">MTKLNRLAIGAVLALGAASIATAASARVVCVGDDCWHAKETYDYPASSRVVIHEDGWTAGPHVRWREHESRGYWRGDRWEDF</sequence>
<evidence type="ECO:0000313" key="3">
    <source>
        <dbReference type="Proteomes" id="UP000321750"/>
    </source>
</evidence>
<name>A0A512JRA2_9HYPH</name>
<feature type="chain" id="PRO_5021709938" description="Lipoprotein" evidence="1">
    <location>
        <begin position="24"/>
        <end position="82"/>
    </location>
</feature>
<reference evidence="2 3" key="1">
    <citation type="submission" date="2019-07" db="EMBL/GenBank/DDBJ databases">
        <title>Whole genome shotgun sequence of Methylobacterium gnaphalii NBRC 107716.</title>
        <authorList>
            <person name="Hosoyama A."/>
            <person name="Uohara A."/>
            <person name="Ohji S."/>
            <person name="Ichikawa N."/>
        </authorList>
    </citation>
    <scope>NUCLEOTIDE SEQUENCE [LARGE SCALE GENOMIC DNA]</scope>
    <source>
        <strain evidence="2 3">NBRC 107716</strain>
    </source>
</reference>
<dbReference type="OrthoDB" id="8238310at2"/>
<organism evidence="2 3">
    <name type="scientific">Methylobacterium gnaphalii</name>
    <dbReference type="NCBI Taxonomy" id="1010610"/>
    <lineage>
        <taxon>Bacteria</taxon>
        <taxon>Pseudomonadati</taxon>
        <taxon>Pseudomonadota</taxon>
        <taxon>Alphaproteobacteria</taxon>
        <taxon>Hyphomicrobiales</taxon>
        <taxon>Methylobacteriaceae</taxon>
        <taxon>Methylobacterium</taxon>
    </lineage>
</organism>
<gene>
    <name evidence="2" type="ORF">MGN01_43320</name>
</gene>
<proteinExistence type="predicted"/>
<dbReference type="EMBL" id="BJZV01000044">
    <property type="protein sequence ID" value="GEP12487.1"/>
    <property type="molecule type" value="Genomic_DNA"/>
</dbReference>
<evidence type="ECO:0000256" key="1">
    <source>
        <dbReference type="SAM" id="SignalP"/>
    </source>
</evidence>
<comment type="caution">
    <text evidence="2">The sequence shown here is derived from an EMBL/GenBank/DDBJ whole genome shotgun (WGS) entry which is preliminary data.</text>
</comment>